<evidence type="ECO:0000313" key="4">
    <source>
        <dbReference type="Proteomes" id="UP001523003"/>
    </source>
</evidence>
<organism evidence="3 4">
    <name type="scientific">Bartonella bilalgolemii</name>
    <dbReference type="NCBI Taxonomy" id="2942911"/>
    <lineage>
        <taxon>Bacteria</taxon>
        <taxon>Pseudomonadati</taxon>
        <taxon>Pseudomonadota</taxon>
        <taxon>Alphaproteobacteria</taxon>
        <taxon>Hyphomicrobiales</taxon>
        <taxon>Bartonellaceae</taxon>
        <taxon>Bartonella</taxon>
    </lineage>
</organism>
<evidence type="ECO:0000313" key="3">
    <source>
        <dbReference type="EMBL" id="MCL6229858.1"/>
    </source>
</evidence>
<reference evidence="3 4" key="1">
    <citation type="submission" date="2022-05" db="EMBL/GenBank/DDBJ databases">
        <title>Description of the Bartonella bilalgolemii sp. nov. Isolated from Apodemus uralensis (Pallas 1811).</title>
        <authorList>
            <person name="Zgheib R."/>
            <person name="Celebi B."/>
        </authorList>
    </citation>
    <scope>NUCLEOTIDE SEQUENCE [LARGE SCALE GENOMIC DNA]</scope>
    <source>
        <strain evidence="3 4">G70</strain>
    </source>
</reference>
<dbReference type="PANTHER" id="PTHR30466">
    <property type="entry name" value="FLAVIN REDUCTASE"/>
    <property type="match status" value="1"/>
</dbReference>
<dbReference type="Pfam" id="PF01613">
    <property type="entry name" value="Flavin_Reduct"/>
    <property type="match status" value="1"/>
</dbReference>
<dbReference type="InterPro" id="IPR002563">
    <property type="entry name" value="Flavin_Rdtase-like_dom"/>
</dbReference>
<dbReference type="InterPro" id="IPR012349">
    <property type="entry name" value="Split_barrel_FMN-bd"/>
</dbReference>
<evidence type="ECO:0000259" key="2">
    <source>
        <dbReference type="SMART" id="SM00903"/>
    </source>
</evidence>
<dbReference type="Proteomes" id="UP001523003">
    <property type="component" value="Unassembled WGS sequence"/>
</dbReference>
<sequence>MSKHKIHLTPKPQSIVPVSSQEYRDTMSHFAGAVHIVTTDGIKGKRGVTISACCSLSDDPPTLLVCLMRYNTENKLFMENGNFCVNSLTGKHRLLADVFSGRYSFTQNERFAAAEWGILQTGAPSLLNALASFDCNLICYHEHATHYILIGEVVAINRNQEKDSLMYFNRDYHTLSLPL</sequence>
<proteinExistence type="predicted"/>
<dbReference type="SMART" id="SM00903">
    <property type="entry name" value="Flavin_Reduct"/>
    <property type="match status" value="1"/>
</dbReference>
<accession>A0ABT0P8T0</accession>
<protein>
    <submittedName>
        <fullName evidence="3">Flavin reductase</fullName>
    </submittedName>
</protein>
<gene>
    <name evidence="3" type="ORF">M4Z11_04470</name>
</gene>
<dbReference type="InterPro" id="IPR050268">
    <property type="entry name" value="NADH-dep_flavin_reductase"/>
</dbReference>
<dbReference type="EMBL" id="JAMCOF010000006">
    <property type="protein sequence ID" value="MCL6229858.1"/>
    <property type="molecule type" value="Genomic_DNA"/>
</dbReference>
<comment type="caution">
    <text evidence="3">The sequence shown here is derived from an EMBL/GenBank/DDBJ whole genome shotgun (WGS) entry which is preliminary data.</text>
</comment>
<dbReference type="Gene3D" id="2.30.110.10">
    <property type="entry name" value="Electron Transport, Fmn-binding Protein, Chain A"/>
    <property type="match status" value="1"/>
</dbReference>
<dbReference type="RefSeq" id="WP_249676798.1">
    <property type="nucleotide sequence ID" value="NZ_JAMCOF010000006.1"/>
</dbReference>
<evidence type="ECO:0000256" key="1">
    <source>
        <dbReference type="ARBA" id="ARBA00023002"/>
    </source>
</evidence>
<dbReference type="PANTHER" id="PTHR30466:SF1">
    <property type="entry name" value="FMN REDUCTASE (NADH) RUTF"/>
    <property type="match status" value="1"/>
</dbReference>
<keyword evidence="1" id="KW-0560">Oxidoreductase</keyword>
<dbReference type="SUPFAM" id="SSF50475">
    <property type="entry name" value="FMN-binding split barrel"/>
    <property type="match status" value="1"/>
</dbReference>
<keyword evidence="4" id="KW-1185">Reference proteome</keyword>
<feature type="domain" description="Flavin reductase like" evidence="2">
    <location>
        <begin position="27"/>
        <end position="174"/>
    </location>
</feature>
<name>A0ABT0P8T0_9HYPH</name>